<accession>A0ABR1WVR8</accession>
<protein>
    <submittedName>
        <fullName evidence="1">Uncharacterized protein</fullName>
    </submittedName>
</protein>
<reference evidence="1 2" key="1">
    <citation type="submission" date="2023-01" db="EMBL/GenBank/DDBJ databases">
        <title>Analysis of 21 Apiospora genomes using comparative genomics revels a genus with tremendous synthesis potential of carbohydrate active enzymes and secondary metabolites.</title>
        <authorList>
            <person name="Sorensen T."/>
        </authorList>
    </citation>
    <scope>NUCLEOTIDE SEQUENCE [LARGE SCALE GENOMIC DNA]</scope>
    <source>
        <strain evidence="1 2">CBS 135458</strain>
    </source>
</reference>
<dbReference type="GeneID" id="92086669"/>
<name>A0ABR1WVR8_9PEZI</name>
<evidence type="ECO:0000313" key="2">
    <source>
        <dbReference type="Proteomes" id="UP001480595"/>
    </source>
</evidence>
<comment type="caution">
    <text evidence="1">The sequence shown here is derived from an EMBL/GenBank/DDBJ whole genome shotgun (WGS) entry which is preliminary data.</text>
</comment>
<dbReference type="Proteomes" id="UP001480595">
    <property type="component" value="Unassembled WGS sequence"/>
</dbReference>
<dbReference type="RefSeq" id="XP_066721747.1">
    <property type="nucleotide sequence ID" value="XM_066853606.1"/>
</dbReference>
<evidence type="ECO:0000313" key="1">
    <source>
        <dbReference type="EMBL" id="KAK8087223.1"/>
    </source>
</evidence>
<organism evidence="1 2">
    <name type="scientific">Apiospora phragmitis</name>
    <dbReference type="NCBI Taxonomy" id="2905665"/>
    <lineage>
        <taxon>Eukaryota</taxon>
        <taxon>Fungi</taxon>
        <taxon>Dikarya</taxon>
        <taxon>Ascomycota</taxon>
        <taxon>Pezizomycotina</taxon>
        <taxon>Sordariomycetes</taxon>
        <taxon>Xylariomycetidae</taxon>
        <taxon>Amphisphaeriales</taxon>
        <taxon>Apiosporaceae</taxon>
        <taxon>Apiospora</taxon>
    </lineage>
</organism>
<sequence>MFADLYDVLQYFRLNTVSLQAAPPWEPVACQNREVQNNNKQTMAVNRRNAVWQSSQIRWLAQIETPMRRDTFELIISKQRDT</sequence>
<dbReference type="EMBL" id="JAQQWL010000002">
    <property type="protein sequence ID" value="KAK8087223.1"/>
    <property type="molecule type" value="Genomic_DNA"/>
</dbReference>
<gene>
    <name evidence="1" type="ORF">PG994_002197</name>
</gene>
<proteinExistence type="predicted"/>
<keyword evidence="2" id="KW-1185">Reference proteome</keyword>